<feature type="non-terminal residue" evidence="2">
    <location>
        <position position="1"/>
    </location>
</feature>
<feature type="domain" description="Heterokaryon incompatibility" evidence="1">
    <location>
        <begin position="79"/>
        <end position="126"/>
    </location>
</feature>
<accession>M2TXL2</accession>
<dbReference type="Pfam" id="PF06985">
    <property type="entry name" value="HET"/>
    <property type="match status" value="1"/>
</dbReference>
<name>M2TXL2_COCH5</name>
<gene>
    <name evidence="2" type="ORF">COCHEDRAFT_1066856</name>
</gene>
<feature type="non-terminal residue" evidence="2">
    <location>
        <position position="128"/>
    </location>
</feature>
<keyword evidence="3" id="KW-1185">Reference proteome</keyword>
<reference evidence="3" key="2">
    <citation type="journal article" date="2013" name="PLoS Genet.">
        <title>Comparative genome structure, secondary metabolite, and effector coding capacity across Cochliobolus pathogens.</title>
        <authorList>
            <person name="Condon B.J."/>
            <person name="Leng Y."/>
            <person name="Wu D."/>
            <person name="Bushley K.E."/>
            <person name="Ohm R.A."/>
            <person name="Otillar R."/>
            <person name="Martin J."/>
            <person name="Schackwitz W."/>
            <person name="Grimwood J."/>
            <person name="MohdZainudin N."/>
            <person name="Xue C."/>
            <person name="Wang R."/>
            <person name="Manning V.A."/>
            <person name="Dhillon B."/>
            <person name="Tu Z.J."/>
            <person name="Steffenson B.J."/>
            <person name="Salamov A."/>
            <person name="Sun H."/>
            <person name="Lowry S."/>
            <person name="LaButti K."/>
            <person name="Han J."/>
            <person name="Copeland A."/>
            <person name="Lindquist E."/>
            <person name="Barry K."/>
            <person name="Schmutz J."/>
            <person name="Baker S.E."/>
            <person name="Ciuffetti L.M."/>
            <person name="Grigoriev I.V."/>
            <person name="Zhong S."/>
            <person name="Turgeon B.G."/>
        </authorList>
    </citation>
    <scope>NUCLEOTIDE SEQUENCE [LARGE SCALE GENOMIC DNA]</scope>
    <source>
        <strain evidence="3">C5 / ATCC 48332 / race O</strain>
    </source>
</reference>
<dbReference type="PANTHER" id="PTHR24148">
    <property type="entry name" value="ANKYRIN REPEAT DOMAIN-CONTAINING PROTEIN 39 HOMOLOG-RELATED"/>
    <property type="match status" value="1"/>
</dbReference>
<dbReference type="InterPro" id="IPR052895">
    <property type="entry name" value="HetReg/Transcr_Mod"/>
</dbReference>
<dbReference type="EMBL" id="KB445576">
    <property type="protein sequence ID" value="EMD91259.1"/>
    <property type="molecule type" value="Genomic_DNA"/>
</dbReference>
<sequence>YTPLRLDPREARLLLLHPADEATEHVCCTLETYPLTDLPQFFAIENARGHREYRQPIEVDGAALFLSFALERFLRYFPIRVIRNPRVVVPVWIDALSINQKDSIERARQVPRMGEIYDCAIAVFSYIG</sequence>
<evidence type="ECO:0000259" key="1">
    <source>
        <dbReference type="Pfam" id="PF06985"/>
    </source>
</evidence>
<evidence type="ECO:0000313" key="2">
    <source>
        <dbReference type="EMBL" id="EMD91259.1"/>
    </source>
</evidence>
<dbReference type="AlphaFoldDB" id="M2TXL2"/>
<dbReference type="STRING" id="701091.M2TXL2"/>
<dbReference type="PANTHER" id="PTHR24148:SF64">
    <property type="entry name" value="HETEROKARYON INCOMPATIBILITY DOMAIN-CONTAINING PROTEIN"/>
    <property type="match status" value="1"/>
</dbReference>
<dbReference type="Proteomes" id="UP000016936">
    <property type="component" value="Unassembled WGS sequence"/>
</dbReference>
<proteinExistence type="predicted"/>
<protein>
    <recommendedName>
        <fullName evidence="1">Heterokaryon incompatibility domain-containing protein</fullName>
    </recommendedName>
</protein>
<reference evidence="2 3" key="1">
    <citation type="journal article" date="2012" name="PLoS Pathog.">
        <title>Diverse lifestyles and strategies of plant pathogenesis encoded in the genomes of eighteen Dothideomycetes fungi.</title>
        <authorList>
            <person name="Ohm R.A."/>
            <person name="Feau N."/>
            <person name="Henrissat B."/>
            <person name="Schoch C.L."/>
            <person name="Horwitz B.A."/>
            <person name="Barry K.W."/>
            <person name="Condon B.J."/>
            <person name="Copeland A.C."/>
            <person name="Dhillon B."/>
            <person name="Glaser F."/>
            <person name="Hesse C.N."/>
            <person name="Kosti I."/>
            <person name="LaButti K."/>
            <person name="Lindquist E.A."/>
            <person name="Lucas S."/>
            <person name="Salamov A.A."/>
            <person name="Bradshaw R.E."/>
            <person name="Ciuffetti L."/>
            <person name="Hamelin R.C."/>
            <person name="Kema G.H.J."/>
            <person name="Lawrence C."/>
            <person name="Scott J.A."/>
            <person name="Spatafora J.W."/>
            <person name="Turgeon B.G."/>
            <person name="de Wit P.J.G.M."/>
            <person name="Zhong S."/>
            <person name="Goodwin S.B."/>
            <person name="Grigoriev I.V."/>
        </authorList>
    </citation>
    <scope>NUCLEOTIDE SEQUENCE [LARGE SCALE GENOMIC DNA]</scope>
    <source>
        <strain evidence="3">C5 / ATCC 48332 / race O</strain>
    </source>
</reference>
<dbReference type="InterPro" id="IPR010730">
    <property type="entry name" value="HET"/>
</dbReference>
<evidence type="ECO:0000313" key="3">
    <source>
        <dbReference type="Proteomes" id="UP000016936"/>
    </source>
</evidence>
<organism evidence="2 3">
    <name type="scientific">Cochliobolus heterostrophus (strain C5 / ATCC 48332 / race O)</name>
    <name type="common">Southern corn leaf blight fungus</name>
    <name type="synonym">Bipolaris maydis</name>
    <dbReference type="NCBI Taxonomy" id="701091"/>
    <lineage>
        <taxon>Eukaryota</taxon>
        <taxon>Fungi</taxon>
        <taxon>Dikarya</taxon>
        <taxon>Ascomycota</taxon>
        <taxon>Pezizomycotina</taxon>
        <taxon>Dothideomycetes</taxon>
        <taxon>Pleosporomycetidae</taxon>
        <taxon>Pleosporales</taxon>
        <taxon>Pleosporineae</taxon>
        <taxon>Pleosporaceae</taxon>
        <taxon>Bipolaris</taxon>
    </lineage>
</organism>
<dbReference type="HOGENOM" id="CLU_004184_6_2_1"/>